<dbReference type="VEuPathDB" id="FungiDB:SeMB42_g04657"/>
<organism evidence="1 2">
    <name type="scientific">Synchytrium endobioticum</name>
    <dbReference type="NCBI Taxonomy" id="286115"/>
    <lineage>
        <taxon>Eukaryota</taxon>
        <taxon>Fungi</taxon>
        <taxon>Fungi incertae sedis</taxon>
        <taxon>Chytridiomycota</taxon>
        <taxon>Chytridiomycota incertae sedis</taxon>
        <taxon>Chytridiomycetes</taxon>
        <taxon>Synchytriales</taxon>
        <taxon>Synchytriaceae</taxon>
        <taxon>Synchytrium</taxon>
    </lineage>
</organism>
<reference evidence="1 2" key="1">
    <citation type="journal article" date="2019" name="Sci. Rep.">
        <title>Comparative genomics of chytrid fungi reveal insights into the obligate biotrophic and pathogenic lifestyle of Synchytrium endobioticum.</title>
        <authorList>
            <person name="van de Vossenberg B.T.L.H."/>
            <person name="Warris S."/>
            <person name="Nguyen H.D.T."/>
            <person name="van Gent-Pelzer M.P.E."/>
            <person name="Joly D.L."/>
            <person name="van de Geest H.C."/>
            <person name="Bonants P.J.M."/>
            <person name="Smith D.S."/>
            <person name="Levesque C.A."/>
            <person name="van der Lee T.A.J."/>
        </authorList>
    </citation>
    <scope>NUCLEOTIDE SEQUENCE [LARGE SCALE GENOMIC DNA]</scope>
    <source>
        <strain evidence="1 2">MB42</strain>
    </source>
</reference>
<evidence type="ECO:0000313" key="2">
    <source>
        <dbReference type="Proteomes" id="UP000317494"/>
    </source>
</evidence>
<comment type="caution">
    <text evidence="1">The sequence shown here is derived from an EMBL/GenBank/DDBJ whole genome shotgun (WGS) entry which is preliminary data.</text>
</comment>
<keyword evidence="2" id="KW-1185">Reference proteome</keyword>
<evidence type="ECO:0000313" key="1">
    <source>
        <dbReference type="EMBL" id="TPX43634.1"/>
    </source>
</evidence>
<dbReference type="EMBL" id="QEAN01000195">
    <property type="protein sequence ID" value="TPX43634.1"/>
    <property type="molecule type" value="Genomic_DNA"/>
</dbReference>
<accession>A0A507CWT6</accession>
<dbReference type="Proteomes" id="UP000317494">
    <property type="component" value="Unassembled WGS sequence"/>
</dbReference>
<gene>
    <name evidence="1" type="ORF">SeMB42_g04657</name>
</gene>
<dbReference type="AlphaFoldDB" id="A0A507CWT6"/>
<proteinExistence type="predicted"/>
<name>A0A507CWT6_9FUNG</name>
<protein>
    <submittedName>
        <fullName evidence="1">Uncharacterized protein</fullName>
    </submittedName>
</protein>
<sequence>MVSWKTEHIHNSIYHTLLCASIHVCANCGPLPWESELGLFLVKVRKGQQTHRPHEIINSNSLGGTTRYGRNPFPMTCRPPSSRTTTQDQGSTATMKNVFRGLRNGQYCLAMPRWSYPGTATLVEVAQTMCHEGIDPLS</sequence>